<dbReference type="Gene3D" id="2.60.120.200">
    <property type="match status" value="1"/>
</dbReference>
<evidence type="ECO:0000313" key="7">
    <source>
        <dbReference type="Proteomes" id="UP000236454"/>
    </source>
</evidence>
<dbReference type="Pfam" id="PF13385">
    <property type="entry name" value="Laminin_G_3"/>
    <property type="match status" value="1"/>
</dbReference>
<keyword evidence="2" id="KW-1015">Disulfide bond</keyword>
<keyword evidence="1 3" id="KW-0732">Signal</keyword>
<dbReference type="InterPro" id="IPR013320">
    <property type="entry name" value="ConA-like_dom_sf"/>
</dbReference>
<feature type="domain" description="Peptide-N-glycosidase F C-terminal" evidence="4">
    <location>
        <begin position="693"/>
        <end position="828"/>
    </location>
</feature>
<protein>
    <submittedName>
        <fullName evidence="6">Por secretion system C-terminal sorting domain-containing protein</fullName>
    </submittedName>
</protein>
<dbReference type="SUPFAM" id="SSF49899">
    <property type="entry name" value="Concanavalin A-like lectins/glucanases"/>
    <property type="match status" value="1"/>
</dbReference>
<evidence type="ECO:0000256" key="1">
    <source>
        <dbReference type="ARBA" id="ARBA00022729"/>
    </source>
</evidence>
<organism evidence="6 7">
    <name type="scientific">Lishizhenia tianjinensis</name>
    <dbReference type="NCBI Taxonomy" id="477690"/>
    <lineage>
        <taxon>Bacteria</taxon>
        <taxon>Pseudomonadati</taxon>
        <taxon>Bacteroidota</taxon>
        <taxon>Flavobacteriia</taxon>
        <taxon>Flavobacteriales</taxon>
        <taxon>Crocinitomicaceae</taxon>
        <taxon>Lishizhenia</taxon>
    </lineage>
</organism>
<dbReference type="NCBIfam" id="TIGR04183">
    <property type="entry name" value="Por_Secre_tail"/>
    <property type="match status" value="1"/>
</dbReference>
<evidence type="ECO:0000313" key="6">
    <source>
        <dbReference type="EMBL" id="SFT48564.1"/>
    </source>
</evidence>
<feature type="domain" description="Secretion system C-terminal sorting" evidence="5">
    <location>
        <begin position="1086"/>
        <end position="1162"/>
    </location>
</feature>
<evidence type="ECO:0000256" key="3">
    <source>
        <dbReference type="SAM" id="SignalP"/>
    </source>
</evidence>
<dbReference type="AlphaFoldDB" id="A0A1I6YED5"/>
<dbReference type="Gene3D" id="2.60.120.230">
    <property type="match status" value="2"/>
</dbReference>
<dbReference type="EMBL" id="FPAS01000001">
    <property type="protein sequence ID" value="SFT48564.1"/>
    <property type="molecule type" value="Genomic_DNA"/>
</dbReference>
<accession>A0A1I6YED5</accession>
<feature type="signal peptide" evidence="3">
    <location>
        <begin position="1"/>
        <end position="19"/>
    </location>
</feature>
<dbReference type="InterPro" id="IPR015197">
    <property type="entry name" value="PngaseF_C"/>
</dbReference>
<dbReference type="GO" id="GO:0016715">
    <property type="term" value="F:oxidoreductase activity, acting on paired donors, with incorporation or reduction of molecular oxygen, reduced ascorbate as one donor, and incorporation of one atom of oxygen"/>
    <property type="evidence" value="ECO:0007669"/>
    <property type="project" value="InterPro"/>
</dbReference>
<dbReference type="InterPro" id="IPR008977">
    <property type="entry name" value="PHM/PNGase_F_dom_sf"/>
</dbReference>
<dbReference type="Pfam" id="PF18962">
    <property type="entry name" value="Por_Secre_tail"/>
    <property type="match status" value="1"/>
</dbReference>
<name>A0A1I6YED5_9FLAO</name>
<dbReference type="Pfam" id="PF09113">
    <property type="entry name" value="N-glycanase_C"/>
    <property type="match status" value="1"/>
</dbReference>
<dbReference type="STRING" id="477690.SAMN05216474_0827"/>
<dbReference type="InterPro" id="IPR026444">
    <property type="entry name" value="Secre_tail"/>
</dbReference>
<feature type="chain" id="PRO_5014873729" evidence="3">
    <location>
        <begin position="20"/>
        <end position="1163"/>
    </location>
</feature>
<dbReference type="OrthoDB" id="6281169at2"/>
<dbReference type="GO" id="GO:0004553">
    <property type="term" value="F:hydrolase activity, hydrolyzing O-glycosyl compounds"/>
    <property type="evidence" value="ECO:0007669"/>
    <property type="project" value="UniProtKB-ARBA"/>
</dbReference>
<dbReference type="SUPFAM" id="SSF49742">
    <property type="entry name" value="PHM/PNGase F"/>
    <property type="match status" value="1"/>
</dbReference>
<dbReference type="Proteomes" id="UP000236454">
    <property type="component" value="Unassembled WGS sequence"/>
</dbReference>
<proteinExistence type="predicted"/>
<evidence type="ECO:0000259" key="4">
    <source>
        <dbReference type="Pfam" id="PF09113"/>
    </source>
</evidence>
<gene>
    <name evidence="6" type="ORF">SAMN05216474_0827</name>
</gene>
<dbReference type="RefSeq" id="WP_090246628.1">
    <property type="nucleotide sequence ID" value="NZ_FPAS01000001.1"/>
</dbReference>
<keyword evidence="7" id="KW-1185">Reference proteome</keyword>
<dbReference type="InterPro" id="IPR014784">
    <property type="entry name" value="Cu2_ascorb_mOase-like_C"/>
</dbReference>
<evidence type="ECO:0000259" key="5">
    <source>
        <dbReference type="Pfam" id="PF18962"/>
    </source>
</evidence>
<dbReference type="GO" id="GO:0005975">
    <property type="term" value="P:carbohydrate metabolic process"/>
    <property type="evidence" value="ECO:0007669"/>
    <property type="project" value="UniProtKB-ARBA"/>
</dbReference>
<evidence type="ECO:0000256" key="2">
    <source>
        <dbReference type="ARBA" id="ARBA00023157"/>
    </source>
</evidence>
<sequence>MKKLLPALLLLFFWSEGRAQDTTWVQTFTWDSISTRRAIFDFPQELNTKRFEKVLMYYNLKCDPATPWDNYNCGEWDYLAYSRIYDHTGVMDSVQVDGKAFEVNAASPSTQNYDAVTGALINHTVNYDQYRRSNATLVNHQVLQGNVSSIYPVNQGPTSGQRFQMIITASELTAAGLSANDDLQSLTLNGTAANTSAELSGLTIQLKSTTDTDITAWHTTGFTEVYNAKRGNGTNDDAPLITGDNEFLFYQPFTWNGTDNIIVEFEHSDAGQTSNAFTSFGVNGTGNLSAAYPRQNGVYQSAVDNYAISEVSDIDLGAEVTVAFWAKGEGSYGTKNSVFEAYDVDGNRILNVHFPWDNNELMFHAGATAQNDRIAKTVNSSVVDGSWNHWAFVKNANDGTMKIYRNGTLWHQGSGLTREIGMMHRLVIGANRNKLLGWKGKLDEFQMWNVALDAATIGAWYNKSITSAHPNFADLLVYHNFDDVAYATDASNNDHLMMPNRKGDFDFTQMPVVSPELSSFRPSISFGTGTVAGAMVTETNFKYIQKEPSVIFEYTPVNRRFIISNAFVANDEGFVFEYDTDGSTVLNQTQIGTSSTISNNDIVYYEEPFEILEMYEIGRFITPYGIGFDLGPNGFTWVYDVTDYQQLLKNSVDFMAHNTQELIDVKFAFIEGIPPRDVHNVERVWGSAKQYNYGNLIDDVDLSAKNILLSDTSDQFKLVTRITGHGHYGQQTNCCEWSPKDHKILVDGVERFTWDIWQETECGDNPNIGQGGTWPYAREGWCPGDMVKDHGHELTPYVTPGTNVSIDYDISGVYNGDQTERGGNYVMATHLVSYGAPNFQRDAAIVDILNPNSNELYSKWNPTCSNPRVIIQNTGSDNLTSCTILIWMSYGDNIEYQWTGNLGFLEKEVVEIPVTNNNWWNSYHGDMKFNAQIINVNTTDDWQDEYMNNNYMAVDVEAPETVNDPFFIWFQTNNKASENSYKLVDAQGNVIFERTSLQNNTEYKDTFDLAVGCYSVILEDSDSDGIGFWYSNQVEGETYGGFRLRKVGGFIFETFPTDFGNYHRYDFSVGMTVGTEEVEKNVVFELYPNPTDGLFELTLSGPIGEETDIQIYSVSGNLVYSSSMNTKGNIGQTQVDLSHVDAGMYIVKLISSTGVYTKEVIVK</sequence>
<reference evidence="6 7" key="1">
    <citation type="submission" date="2016-10" db="EMBL/GenBank/DDBJ databases">
        <authorList>
            <person name="de Groot N.N."/>
        </authorList>
    </citation>
    <scope>NUCLEOTIDE SEQUENCE [LARGE SCALE GENOMIC DNA]</scope>
    <source>
        <strain evidence="6 7">CGMCC 1.7005</strain>
    </source>
</reference>